<reference evidence="12" key="1">
    <citation type="submission" date="2010-02" db="EMBL/GenBank/DDBJ databases">
        <title>Sequencing and annotation of the Blastocystis hominis genome.</title>
        <authorList>
            <person name="Wincker P."/>
        </authorList>
    </citation>
    <scope>NUCLEOTIDE SEQUENCE</scope>
    <source>
        <strain evidence="12">Singapore isolate B</strain>
    </source>
</reference>
<keyword evidence="6 8" id="KW-0687">Ribonucleoprotein</keyword>
<dbReference type="PROSITE" id="PS50077">
    <property type="entry name" value="HEAT_REPEAT"/>
    <property type="match status" value="1"/>
</dbReference>
<dbReference type="GO" id="GO:0032040">
    <property type="term" value="C:small-subunit processome"/>
    <property type="evidence" value="ECO:0007669"/>
    <property type="project" value="TreeGrafter"/>
</dbReference>
<dbReference type="Proteomes" id="UP000008312">
    <property type="component" value="Unassembled WGS sequence"/>
</dbReference>
<evidence type="ECO:0000256" key="4">
    <source>
        <dbReference type="ARBA" id="ARBA00022552"/>
    </source>
</evidence>
<dbReference type="InterPro" id="IPR011989">
    <property type="entry name" value="ARM-like"/>
</dbReference>
<evidence type="ECO:0000256" key="5">
    <source>
        <dbReference type="ARBA" id="ARBA00023242"/>
    </source>
</evidence>
<dbReference type="GO" id="GO:0000462">
    <property type="term" value="P:maturation of SSU-rRNA from tricistronic rRNA transcript (SSU-rRNA, 5.8S rRNA, LSU-rRNA)"/>
    <property type="evidence" value="ECO:0007669"/>
    <property type="project" value="TreeGrafter"/>
</dbReference>
<dbReference type="InterPro" id="IPR016024">
    <property type="entry name" value="ARM-type_fold"/>
</dbReference>
<feature type="repeat" description="HEAT" evidence="7">
    <location>
        <begin position="2110"/>
        <end position="2148"/>
    </location>
</feature>
<keyword evidence="3 8" id="KW-0690">Ribosome biogenesis</keyword>
<dbReference type="OrthoDB" id="31183at2759"/>
<keyword evidence="13" id="KW-1185">Reference proteome</keyword>
<evidence type="ECO:0000313" key="13">
    <source>
        <dbReference type="Proteomes" id="UP000008312"/>
    </source>
</evidence>
<keyword evidence="5 8" id="KW-0539">Nucleus</keyword>
<dbReference type="RefSeq" id="XP_012893632.1">
    <property type="nucleotide sequence ID" value="XM_013038178.1"/>
</dbReference>
<dbReference type="InterPro" id="IPR040191">
    <property type="entry name" value="UTP10"/>
</dbReference>
<evidence type="ECO:0000256" key="7">
    <source>
        <dbReference type="PROSITE-ProRule" id="PRU00103"/>
    </source>
</evidence>
<dbReference type="GO" id="GO:0045943">
    <property type="term" value="P:positive regulation of transcription by RNA polymerase I"/>
    <property type="evidence" value="ECO:0007669"/>
    <property type="project" value="TreeGrafter"/>
</dbReference>
<feature type="region of interest" description="Disordered" evidence="10">
    <location>
        <begin position="856"/>
        <end position="879"/>
    </location>
</feature>
<dbReference type="GO" id="GO:0030515">
    <property type="term" value="F:snoRNA binding"/>
    <property type="evidence" value="ECO:0007669"/>
    <property type="project" value="TreeGrafter"/>
</dbReference>
<evidence type="ECO:0000256" key="2">
    <source>
        <dbReference type="ARBA" id="ARBA00010559"/>
    </source>
</evidence>
<dbReference type="Gene3D" id="1.25.10.10">
    <property type="entry name" value="Leucine-rich Repeat Variant"/>
    <property type="match status" value="2"/>
</dbReference>
<comment type="subcellular location">
    <subcellularLocation>
        <location evidence="1 8">Nucleus</location>
        <location evidence="1 8">Nucleolus</location>
    </subcellularLocation>
</comment>
<evidence type="ECO:0000256" key="3">
    <source>
        <dbReference type="ARBA" id="ARBA00022517"/>
    </source>
</evidence>
<dbReference type="GeneID" id="24917365"/>
<dbReference type="SUPFAM" id="SSF48371">
    <property type="entry name" value="ARM repeat"/>
    <property type="match status" value="1"/>
</dbReference>
<proteinExistence type="inferred from homology"/>
<dbReference type="OMA" id="NDVMWKQ"/>
<evidence type="ECO:0000259" key="11">
    <source>
        <dbReference type="SMART" id="SM01036"/>
    </source>
</evidence>
<dbReference type="InterPro" id="IPR021133">
    <property type="entry name" value="HEAT_type_2"/>
</dbReference>
<dbReference type="EMBL" id="FN668638">
    <property type="protein sequence ID" value="CBK19584.2"/>
    <property type="molecule type" value="Genomic_DNA"/>
</dbReference>
<evidence type="ECO:0000313" key="12">
    <source>
        <dbReference type="EMBL" id="CBK19584.2"/>
    </source>
</evidence>
<dbReference type="PANTHER" id="PTHR13457">
    <property type="entry name" value="BAP28"/>
    <property type="match status" value="1"/>
</dbReference>
<feature type="compositionally biased region" description="Polar residues" evidence="10">
    <location>
        <begin position="861"/>
        <end position="879"/>
    </location>
</feature>
<protein>
    <recommendedName>
        <fullName evidence="8">HEAT repeat-containing protein 1</fullName>
    </recommendedName>
</protein>
<keyword evidence="4 8" id="KW-0698">rRNA processing</keyword>
<dbReference type="GO" id="GO:0034455">
    <property type="term" value="C:t-UTP complex"/>
    <property type="evidence" value="ECO:0007669"/>
    <property type="project" value="TreeGrafter"/>
</dbReference>
<dbReference type="SMART" id="SM01036">
    <property type="entry name" value="BP28CT"/>
    <property type="match status" value="1"/>
</dbReference>
<sequence>MQTQLAAQLQKIRVEGADRIDISSILFSRSDASKISLSSIYSMARNGIMELTRVDSRFQRFEETLFGNKFLGVNRFHVTPKENEEINEMIRDYLYSVSPYMLLKCVQKTLEYLIRRLSIHTFNAEDFFIAVLPYHESPLFPRVYRILDLKSHLFDFLSGVKKSETPVIRTTFSTQCLKDIGLLHFILNSYRRMQEHHSIPVVHLTLLCAMVVDMGRSGTMKEEYIRALISFASMGLSSTNSELQAAGLLILAQVAINVTMSNDVITACLNNAFRVKDINMNQLVECLLIITRNNRDYMIPRQTAEVFLQNETLQMSLQSLSKKASIFPITRALVEAHVALLRENENFLPQLRVLCQCMQENEVNPFLQAYLQALSRSICAKEMSGNEVNNVEKALLVLSSEFSEPFDALISAIPMEDPLKQVSSRLFFGSSHMLLSSGRTLYLSIDTHEYAVRKEVCGLVREQLEKVSAETSPKERSFLKNSVLSLLEDDFMDISLQVLETPLEQLLHVFEEKEVVVMVLDVLQHEKVIQSVQDEAVERVIQAAFSLLKAASLEEVFEEKPVQVVCLLFQYLLMCKQATQREILAVMAAVPSPFCQGLQASFCEASLQEQVSRVASSLQTQLEAEDKCFFATCRQLLRTSQTVAVFCVYTFLQLIQSKKESSGSKSLASLLCEFATSVIEEMPQTSSVQLKVKEADLKSLPASVNSFSEYVLLLLHTILCCSTLLPWDTTDLIAHFDAFAKEPAHPVAVLCFCFRSFIPQKSFIMVLANLICEQVWKEQSFVVYTSLLACSDESNILVHSLNKLLNYVALQKTLSSSFFRTVFLALVYHLNNPALTVRSTALMLLDAIRSRIPQDTRASEVPTSEQSSIPFVSTGEESSVPSEEKSCSVLLQFVNYLISIRSEIRDDPKLFTIKLNLLFSSSKPQIDPSLLASVLYPLILSSKSLHQRVCYLQLFGKMPYHPAAETEVLQVSNDTFDAFLETKETVSPLLVQQWRLLMPLFFAAMAHTFTHQQEFRDSLYRFMSTPLSLAEADGTFAPLTDVLRNIDKKIFASMNTPEKLSLLRALLSVVPNHPSVDAVDVYNSINELDLSVALLSEEAKALANASMDDFMVVQLMTVFIEVVTRNEKLSRDVQIIDPLLIILNRLVQIVKLHAPTKDSVSSETKRAEAGAMEVESVSTSDSHLIMSDMLAVLYPIQILLECLFSVVNAATSDIRVTSTQTLKAADPSQPPSKRVRRNSISIRREVAIPPQLIVDLINLNLTTQIKKTCLQLLTVLSSIHSEEMDRHLFACFDSLAAKVIQNQDEEAFNVIISILSYCLRQFTNQNQLLRIYKTFLSCVPYIPYSQIIHLLNTLIAHSSMRYIGHITAYLLLLNNGYDLNDLNDATAASQDMEVEREAPIRIENSAVASSNISHFIASMFLGIGLLPQIQALSVLCCFSEIITEGEQEEQKEGRMRELTQALLQSLPIASWKKDASNSTRIGQVVLNFMRNIVSNSTFIGKVASAEKDVDKIQQFFIQIIENLLMILQNTSASRDAIGQDARGRAKTEQELALLRGYRELENCVYDCVTVFAEVMTVPSLLTVLSVLLKHEDSGIRKRALVMLNKKISDNIDTLSEEEQTDFLHFIKNLLEIVGDAQEQSANKQTALLSLHILVQYFGSEHPQAFQPVVASIVSIVTRTDVVSPDFQALKGSAYIALSMCCTQLGVRMLPFLPRFLPSLLTELDASAARCDSLQEEIQLLEEEHDERAVDERRGQLDEVFVLIQSLIATLSSAVSYQGSLLSSYLQRILCLVLRPMLVASDKQVVRGAVSVLLNLLAEKIEPRLLLPAVYNSFKALGSRAASSYCGLFSLLESLFNHMDEHAIEGFYERAWSFCVSGLELRTRWGEENDGIDDVERSVVKAMIALTLKLNENQLTPLFVKTVNWMQENALPPTAKAISFFALVSELSSTFKSIFTSYFGQFFSTMVDLLTDFVKKNRKEKEVTHDQLASFQLVKLVVLSLYRCFLYDSDGWMDEAKFRLVSSPLVRLLGAYFVPNYATEYPKFMSQFVVPTLIQLVVSTSGHDDWWQQFNHEVLVQTRSPMKDVKLAAMRVIRECFERMSQEYLPLLPDVIPFLADLLEDEDAEVEKVAQDLRVQLESISGEELTSYLTM</sequence>
<gene>
    <name evidence="12" type="ORF">GSBLH_T00000043001</name>
</gene>
<comment type="similarity">
    <text evidence="2 8">Belongs to the HEATR1/UTP10 family.</text>
</comment>
<evidence type="ECO:0000256" key="8">
    <source>
        <dbReference type="RuleBase" id="RU367065"/>
    </source>
</evidence>
<accession>D8LUU5</accession>
<evidence type="ECO:0000256" key="6">
    <source>
        <dbReference type="ARBA" id="ARBA00023274"/>
    </source>
</evidence>
<evidence type="ECO:0000256" key="10">
    <source>
        <dbReference type="SAM" id="MobiDB-lite"/>
    </source>
</evidence>
<comment type="function">
    <text evidence="8">Involved in nucleolar processing of pre-18S ribosomal RNA.</text>
</comment>
<dbReference type="InterPro" id="IPR012954">
    <property type="entry name" value="BP28_C_dom"/>
</dbReference>
<name>D8LUU5_BLAHO</name>
<dbReference type="InParanoid" id="D8LUU5"/>
<evidence type="ECO:0000256" key="9">
    <source>
        <dbReference type="SAM" id="Coils"/>
    </source>
</evidence>
<dbReference type="PANTHER" id="PTHR13457:SF1">
    <property type="entry name" value="HEAT REPEAT-CONTAINING PROTEIN 1"/>
    <property type="match status" value="1"/>
</dbReference>
<organism evidence="12">
    <name type="scientific">Blastocystis hominis</name>
    <dbReference type="NCBI Taxonomy" id="12968"/>
    <lineage>
        <taxon>Eukaryota</taxon>
        <taxon>Sar</taxon>
        <taxon>Stramenopiles</taxon>
        <taxon>Bigyra</taxon>
        <taxon>Opalozoa</taxon>
        <taxon>Opalinata</taxon>
        <taxon>Blastocystidae</taxon>
        <taxon>Blastocystis</taxon>
    </lineage>
</organism>
<feature type="coiled-coil region" evidence="9">
    <location>
        <begin position="1723"/>
        <end position="1750"/>
    </location>
</feature>
<dbReference type="GO" id="GO:0030686">
    <property type="term" value="C:90S preribosome"/>
    <property type="evidence" value="ECO:0007669"/>
    <property type="project" value="TreeGrafter"/>
</dbReference>
<evidence type="ECO:0000256" key="1">
    <source>
        <dbReference type="ARBA" id="ARBA00004604"/>
    </source>
</evidence>
<dbReference type="Pfam" id="PF08146">
    <property type="entry name" value="BP28CT"/>
    <property type="match status" value="1"/>
</dbReference>
<feature type="domain" description="BP28 C-terminal" evidence="11">
    <location>
        <begin position="1860"/>
        <end position="2011"/>
    </location>
</feature>
<keyword evidence="9" id="KW-0175">Coiled coil</keyword>